<dbReference type="EMBL" id="VSFF01000006">
    <property type="protein sequence ID" value="TYC14480.1"/>
    <property type="molecule type" value="Genomic_DNA"/>
</dbReference>
<dbReference type="AlphaFoldDB" id="A0A5D0U9N0"/>
<dbReference type="Proteomes" id="UP000322634">
    <property type="component" value="Unassembled WGS sequence"/>
</dbReference>
<dbReference type="InterPro" id="IPR035906">
    <property type="entry name" value="MetI-like_sf"/>
</dbReference>
<protein>
    <submittedName>
        <fullName evidence="9">ABC transporter permease</fullName>
    </submittedName>
</protein>
<keyword evidence="4 7" id="KW-0812">Transmembrane</keyword>
<comment type="subcellular location">
    <subcellularLocation>
        <location evidence="1 7">Cell membrane</location>
        <topology evidence="1 7">Multi-pass membrane protein</topology>
    </subcellularLocation>
</comment>
<keyword evidence="10" id="KW-1185">Reference proteome</keyword>
<dbReference type="PANTHER" id="PTHR30151:SF38">
    <property type="entry name" value="ALIPHATIC SULFONATES TRANSPORT PERMEASE PROTEIN SSUC-RELATED"/>
    <property type="match status" value="1"/>
</dbReference>
<dbReference type="OrthoDB" id="9796361at2"/>
<name>A0A5D0U9N0_9ACTN</name>
<feature type="transmembrane region" description="Helical" evidence="7">
    <location>
        <begin position="118"/>
        <end position="138"/>
    </location>
</feature>
<sequence>MSTSSVDIARPATRARPRLPALPRPRLGLRAVSPPALLILWQVASSTGLLSDRLLPAPATVARTAATLTADGTLGDAVAVSLQRALIGFALGAAAGLALALAAGLSRAGEGLLDPPLQMLRALPLFGLIPLFILWFGIGETPKVILVAFGVLFPIYLNTYAGIRGVDAKLAEVGRVLQLGRIALIRHIVLPGALPQALVGLRQSLGVAWLALIVAEQINASKGLGFMINDAREFLRVDIVVLGLLVYAVLGLATDALVRLAERRALSWRRGLLGT</sequence>
<dbReference type="PROSITE" id="PS50928">
    <property type="entry name" value="ABC_TM1"/>
    <property type="match status" value="1"/>
</dbReference>
<feature type="transmembrane region" description="Helical" evidence="7">
    <location>
        <begin position="144"/>
        <end position="163"/>
    </location>
</feature>
<gene>
    <name evidence="9" type="ORF">FXF65_16670</name>
</gene>
<dbReference type="CDD" id="cd06261">
    <property type="entry name" value="TM_PBP2"/>
    <property type="match status" value="1"/>
</dbReference>
<keyword evidence="5 7" id="KW-1133">Transmembrane helix</keyword>
<feature type="domain" description="ABC transmembrane type-1" evidence="8">
    <location>
        <begin position="74"/>
        <end position="258"/>
    </location>
</feature>
<dbReference type="FunFam" id="1.10.3720.10:FF:000003">
    <property type="entry name" value="Aliphatic sulfonate ABC transporter permease"/>
    <property type="match status" value="1"/>
</dbReference>
<keyword evidence="6 7" id="KW-0472">Membrane</keyword>
<comment type="caution">
    <text evidence="9">The sequence shown here is derived from an EMBL/GenBank/DDBJ whole genome shotgun (WGS) entry which is preliminary data.</text>
</comment>
<dbReference type="PANTHER" id="PTHR30151">
    <property type="entry name" value="ALKANE SULFONATE ABC TRANSPORTER-RELATED, MEMBRANE SUBUNIT"/>
    <property type="match status" value="1"/>
</dbReference>
<accession>A0A5D0U9N0</accession>
<evidence type="ECO:0000313" key="10">
    <source>
        <dbReference type="Proteomes" id="UP000322634"/>
    </source>
</evidence>
<dbReference type="SUPFAM" id="SSF161098">
    <property type="entry name" value="MetI-like"/>
    <property type="match status" value="1"/>
</dbReference>
<dbReference type="InterPro" id="IPR000515">
    <property type="entry name" value="MetI-like"/>
</dbReference>
<proteinExistence type="inferred from homology"/>
<evidence type="ECO:0000259" key="8">
    <source>
        <dbReference type="PROSITE" id="PS50928"/>
    </source>
</evidence>
<evidence type="ECO:0000256" key="7">
    <source>
        <dbReference type="RuleBase" id="RU363032"/>
    </source>
</evidence>
<dbReference type="GO" id="GO:0042918">
    <property type="term" value="P:alkanesulfonate transmembrane transport"/>
    <property type="evidence" value="ECO:0007669"/>
    <property type="project" value="UniProtKB-ARBA"/>
</dbReference>
<evidence type="ECO:0000256" key="4">
    <source>
        <dbReference type="ARBA" id="ARBA00022692"/>
    </source>
</evidence>
<feature type="transmembrane region" description="Helical" evidence="7">
    <location>
        <begin position="85"/>
        <end position="106"/>
    </location>
</feature>
<evidence type="ECO:0000256" key="2">
    <source>
        <dbReference type="ARBA" id="ARBA00022448"/>
    </source>
</evidence>
<reference evidence="9 10" key="1">
    <citation type="submission" date="2019-08" db="EMBL/GenBank/DDBJ databases">
        <title>Actinomadura sp. nov. CYP1-5 isolated from mountain soil.</title>
        <authorList>
            <person name="Songsumanus A."/>
            <person name="Kuncharoen N."/>
            <person name="Kudo T."/>
            <person name="Yuki M."/>
            <person name="Igarashi Y."/>
            <person name="Tanasupawat S."/>
        </authorList>
    </citation>
    <scope>NUCLEOTIDE SEQUENCE [LARGE SCALE GENOMIC DNA]</scope>
    <source>
        <strain evidence="9 10">GKU157</strain>
    </source>
</reference>
<comment type="similarity">
    <text evidence="7">Belongs to the binding-protein-dependent transport system permease family.</text>
</comment>
<evidence type="ECO:0000256" key="5">
    <source>
        <dbReference type="ARBA" id="ARBA00022989"/>
    </source>
</evidence>
<evidence type="ECO:0000256" key="6">
    <source>
        <dbReference type="ARBA" id="ARBA00023136"/>
    </source>
</evidence>
<dbReference type="RefSeq" id="WP_148350870.1">
    <property type="nucleotide sequence ID" value="NZ_JBHSBF010000036.1"/>
</dbReference>
<evidence type="ECO:0000256" key="3">
    <source>
        <dbReference type="ARBA" id="ARBA00022475"/>
    </source>
</evidence>
<feature type="transmembrane region" description="Helical" evidence="7">
    <location>
        <begin position="239"/>
        <end position="260"/>
    </location>
</feature>
<dbReference type="GO" id="GO:0005886">
    <property type="term" value="C:plasma membrane"/>
    <property type="evidence" value="ECO:0007669"/>
    <property type="project" value="UniProtKB-SubCell"/>
</dbReference>
<dbReference type="Pfam" id="PF00528">
    <property type="entry name" value="BPD_transp_1"/>
    <property type="match status" value="1"/>
</dbReference>
<organism evidence="9 10">
    <name type="scientific">Actinomadura syzygii</name>
    <dbReference type="NCBI Taxonomy" id="1427538"/>
    <lineage>
        <taxon>Bacteria</taxon>
        <taxon>Bacillati</taxon>
        <taxon>Actinomycetota</taxon>
        <taxon>Actinomycetes</taxon>
        <taxon>Streptosporangiales</taxon>
        <taxon>Thermomonosporaceae</taxon>
        <taxon>Actinomadura</taxon>
    </lineage>
</organism>
<evidence type="ECO:0000256" key="1">
    <source>
        <dbReference type="ARBA" id="ARBA00004651"/>
    </source>
</evidence>
<keyword evidence="2 7" id="KW-0813">Transport</keyword>
<evidence type="ECO:0000313" key="9">
    <source>
        <dbReference type="EMBL" id="TYC14480.1"/>
    </source>
</evidence>
<dbReference type="Gene3D" id="1.10.3720.10">
    <property type="entry name" value="MetI-like"/>
    <property type="match status" value="1"/>
</dbReference>
<keyword evidence="3" id="KW-1003">Cell membrane</keyword>